<evidence type="ECO:0000313" key="2">
    <source>
        <dbReference type="Proteomes" id="UP000667650"/>
    </source>
</evidence>
<evidence type="ECO:0008006" key="3">
    <source>
        <dbReference type="Google" id="ProtNLM"/>
    </source>
</evidence>
<gene>
    <name evidence="1" type="ORF">GTQ34_03305</name>
</gene>
<dbReference type="EMBL" id="JAAABI010000001">
    <property type="protein sequence ID" value="NAY90936.1"/>
    <property type="molecule type" value="Genomic_DNA"/>
</dbReference>
<accession>A0A964TB70</accession>
<comment type="caution">
    <text evidence="1">The sequence shown here is derived from an EMBL/GenBank/DDBJ whole genome shotgun (WGS) entry which is preliminary data.</text>
</comment>
<reference evidence="1" key="1">
    <citation type="submission" date="2020-01" db="EMBL/GenBank/DDBJ databases">
        <title>Muricauda ochracea sp. nov., isolated from a tidal flat of Garorim bay in Korea.</title>
        <authorList>
            <person name="Kim D."/>
            <person name="Yoo Y."/>
            <person name="Kim J.-J."/>
        </authorList>
    </citation>
    <scope>NUCLEOTIDE SEQUENCE</scope>
    <source>
        <strain evidence="1">JGD-17</strain>
    </source>
</reference>
<name>A0A964TB70_9FLAO</name>
<dbReference type="Proteomes" id="UP000667650">
    <property type="component" value="Unassembled WGS sequence"/>
</dbReference>
<evidence type="ECO:0000313" key="1">
    <source>
        <dbReference type="EMBL" id="NAY90936.1"/>
    </source>
</evidence>
<sequence length="179" mass="21548">MITEKQKKEYATLRVEIIDINILSYSFFRKINQLPYAFKNLSRHDVFAEYSALRYMENGLILHLTNLDDDRSKFSFRKIQKELKRSFKDQKTLKKLDSSLKKYRIQINHIKVKHRNDRIAHMNYKEDLNIDQFLAKYLIPIIKTANEIGDFIWGEEINYKFKLGSHEGILDFRNELKKL</sequence>
<dbReference type="RefSeq" id="WP_166522329.1">
    <property type="nucleotide sequence ID" value="NZ_JAAABI010000001.1"/>
</dbReference>
<protein>
    <recommendedName>
        <fullName evidence="3">HEPN AbiU2-like domain-containing protein</fullName>
    </recommendedName>
</protein>
<dbReference type="AlphaFoldDB" id="A0A964TB70"/>
<organism evidence="1 2">
    <name type="scientific">Flagellimonas ochracea</name>
    <dbReference type="NCBI Taxonomy" id="2696472"/>
    <lineage>
        <taxon>Bacteria</taxon>
        <taxon>Pseudomonadati</taxon>
        <taxon>Bacteroidota</taxon>
        <taxon>Flavobacteriia</taxon>
        <taxon>Flavobacteriales</taxon>
        <taxon>Flavobacteriaceae</taxon>
        <taxon>Flagellimonas</taxon>
    </lineage>
</organism>
<keyword evidence="2" id="KW-1185">Reference proteome</keyword>
<proteinExistence type="predicted"/>